<gene>
    <name evidence="1" type="ORF">FWK35_00027530</name>
</gene>
<sequence length="61" mass="6967">MDLMKSNSFSRVPSIIKCPKGMQRVASSCVMRSDTVEFLDTPDSVTTMHQDQMDLNNSYEY</sequence>
<reference evidence="1 2" key="1">
    <citation type="submission" date="2019-08" db="EMBL/GenBank/DDBJ databases">
        <title>Whole genome of Aphis craccivora.</title>
        <authorList>
            <person name="Voronova N.V."/>
            <person name="Shulinski R.S."/>
            <person name="Bandarenka Y.V."/>
            <person name="Zhorov D.G."/>
            <person name="Warner D."/>
        </authorList>
    </citation>
    <scope>NUCLEOTIDE SEQUENCE [LARGE SCALE GENOMIC DNA]</scope>
    <source>
        <strain evidence="1">180601</strain>
        <tissue evidence="1">Whole Body</tissue>
    </source>
</reference>
<protein>
    <submittedName>
        <fullName evidence="1">Uncharacterized protein</fullName>
    </submittedName>
</protein>
<evidence type="ECO:0000313" key="1">
    <source>
        <dbReference type="EMBL" id="KAF0763785.1"/>
    </source>
</evidence>
<keyword evidence="2" id="KW-1185">Reference proteome</keyword>
<comment type="caution">
    <text evidence="1">The sequence shown here is derived from an EMBL/GenBank/DDBJ whole genome shotgun (WGS) entry which is preliminary data.</text>
</comment>
<proteinExistence type="predicted"/>
<dbReference type="EMBL" id="VUJU01001799">
    <property type="protein sequence ID" value="KAF0763785.1"/>
    <property type="molecule type" value="Genomic_DNA"/>
</dbReference>
<dbReference type="Proteomes" id="UP000478052">
    <property type="component" value="Unassembled WGS sequence"/>
</dbReference>
<accession>A0A6G0Z0K6</accession>
<name>A0A6G0Z0K6_APHCR</name>
<evidence type="ECO:0000313" key="2">
    <source>
        <dbReference type="Proteomes" id="UP000478052"/>
    </source>
</evidence>
<dbReference type="AlphaFoldDB" id="A0A6G0Z0K6"/>
<organism evidence="1 2">
    <name type="scientific">Aphis craccivora</name>
    <name type="common">Cowpea aphid</name>
    <dbReference type="NCBI Taxonomy" id="307492"/>
    <lineage>
        <taxon>Eukaryota</taxon>
        <taxon>Metazoa</taxon>
        <taxon>Ecdysozoa</taxon>
        <taxon>Arthropoda</taxon>
        <taxon>Hexapoda</taxon>
        <taxon>Insecta</taxon>
        <taxon>Pterygota</taxon>
        <taxon>Neoptera</taxon>
        <taxon>Paraneoptera</taxon>
        <taxon>Hemiptera</taxon>
        <taxon>Sternorrhyncha</taxon>
        <taxon>Aphidomorpha</taxon>
        <taxon>Aphidoidea</taxon>
        <taxon>Aphididae</taxon>
        <taxon>Aphidini</taxon>
        <taxon>Aphis</taxon>
        <taxon>Aphis</taxon>
    </lineage>
</organism>